<evidence type="ECO:0000313" key="3">
    <source>
        <dbReference type="EMBL" id="CAF1631936.1"/>
    </source>
</evidence>
<protein>
    <submittedName>
        <fullName evidence="3">Uncharacterized protein</fullName>
    </submittedName>
</protein>
<keyword evidence="1" id="KW-0472">Membrane</keyword>
<keyword evidence="1" id="KW-1133">Transmembrane helix</keyword>
<evidence type="ECO:0000256" key="1">
    <source>
        <dbReference type="SAM" id="Phobius"/>
    </source>
</evidence>
<feature type="chain" id="PRO_5032959905" evidence="2">
    <location>
        <begin position="20"/>
        <end position="393"/>
    </location>
</feature>
<dbReference type="OrthoDB" id="10013874at2759"/>
<reference evidence="3" key="1">
    <citation type="submission" date="2021-02" db="EMBL/GenBank/DDBJ databases">
        <authorList>
            <person name="Nowell W R."/>
        </authorList>
    </citation>
    <scope>NUCLEOTIDE SEQUENCE</scope>
</reference>
<feature type="transmembrane region" description="Helical" evidence="1">
    <location>
        <begin position="306"/>
        <end position="331"/>
    </location>
</feature>
<evidence type="ECO:0000313" key="4">
    <source>
        <dbReference type="Proteomes" id="UP000663834"/>
    </source>
</evidence>
<dbReference type="AlphaFoldDB" id="A0A816DBA9"/>
<dbReference type="Proteomes" id="UP000663834">
    <property type="component" value="Unassembled WGS sequence"/>
</dbReference>
<dbReference type="EMBL" id="CAJNOW010014328">
    <property type="protein sequence ID" value="CAF1631936.1"/>
    <property type="molecule type" value="Genomic_DNA"/>
</dbReference>
<proteinExistence type="predicted"/>
<evidence type="ECO:0000256" key="2">
    <source>
        <dbReference type="SAM" id="SignalP"/>
    </source>
</evidence>
<accession>A0A816DBA9</accession>
<feature type="signal peptide" evidence="2">
    <location>
        <begin position="1"/>
        <end position="19"/>
    </location>
</feature>
<organism evidence="3 4">
    <name type="scientific">Rotaria magnacalcarata</name>
    <dbReference type="NCBI Taxonomy" id="392030"/>
    <lineage>
        <taxon>Eukaryota</taxon>
        <taxon>Metazoa</taxon>
        <taxon>Spiralia</taxon>
        <taxon>Gnathifera</taxon>
        <taxon>Rotifera</taxon>
        <taxon>Eurotatoria</taxon>
        <taxon>Bdelloidea</taxon>
        <taxon>Philodinida</taxon>
        <taxon>Philodinidae</taxon>
        <taxon>Rotaria</taxon>
    </lineage>
</organism>
<gene>
    <name evidence="3" type="ORF">KQP761_LOCUS26384</name>
</gene>
<keyword evidence="2" id="KW-0732">Signal</keyword>
<sequence>MGLFYCLFICLLFMQTYHGKIFDGCRFVQTFYRRHSNIFILDRNQTSLIVRPLYALSNQSFSSLSIGIIYRLADTYLVPVPLLFECPQSQRIYAPIDCQFTINDVRSNLSIRTSESSRITTVPLRFQEYSSSNSIPIRGAYFKQSTIALRNCRLDSKENLFTSDIFYLQIEFEQTIDSSCQHSCIHPELYECSNTCQCRSQQFGIEKFEQFCIDTELGSNCSLTPERCRRMCRISEQIQRGRIDSDCQCPLGMQRVLSNNMYHCESPASSECMNEKPIESCPIGYICQHHRCVQTSVIVRLNESILSLPFVLIGLLSGALLIIILLIIGLIKMRSIRCVKFVHSYGLPIHSNNSSPILNAHLSSLSSPSSTLSSSSKSMNKTCEKYVKIHLFE</sequence>
<comment type="caution">
    <text evidence="3">The sequence shown here is derived from an EMBL/GenBank/DDBJ whole genome shotgun (WGS) entry which is preliminary data.</text>
</comment>
<keyword evidence="1" id="KW-0812">Transmembrane</keyword>
<name>A0A816DBA9_9BILA</name>